<dbReference type="RefSeq" id="WP_076713568.1">
    <property type="nucleotide sequence ID" value="NZ_MOEN01000038.1"/>
</dbReference>
<organism evidence="1 2">
    <name type="scientific">Desulfurobacterium indicum</name>
    <dbReference type="NCBI Taxonomy" id="1914305"/>
    <lineage>
        <taxon>Bacteria</taxon>
        <taxon>Pseudomonadati</taxon>
        <taxon>Aquificota</taxon>
        <taxon>Aquificia</taxon>
        <taxon>Desulfurobacteriales</taxon>
        <taxon>Desulfurobacteriaceae</taxon>
        <taxon>Desulfurobacterium</taxon>
    </lineage>
</organism>
<keyword evidence="2" id="KW-1185">Reference proteome</keyword>
<evidence type="ECO:0000313" key="1">
    <source>
        <dbReference type="EMBL" id="OMH39920.1"/>
    </source>
</evidence>
<dbReference type="Pfam" id="PF25952">
    <property type="entry name" value="DUF7990"/>
    <property type="match status" value="1"/>
</dbReference>
<reference evidence="1 2" key="1">
    <citation type="submission" date="2016-10" db="EMBL/GenBank/DDBJ databases">
        <title>Genome sequence of a sulfur-reducing bacterium Desulfurobacterium indicum K6013.</title>
        <authorList>
            <person name="Cao J."/>
            <person name="Shao Z."/>
            <person name="Alain K."/>
            <person name="Jebbar M."/>
        </authorList>
    </citation>
    <scope>NUCLEOTIDE SEQUENCE [LARGE SCALE GENOMIC DNA]</scope>
    <source>
        <strain evidence="1 2">K6013</strain>
    </source>
</reference>
<dbReference type="STRING" id="1914305.BLW93_07985"/>
<sequence length="94" mass="10420">MKKLKLKELFKKAWEIADSIGRDSAVNVVESEVDELEKIFSLLLLGELVGYPGSPSHVYIQMLPVSEKLLITLGNAVTEAEDPLGKLFSVFDID</sequence>
<accession>A0A1R1MJP2</accession>
<dbReference type="Proteomes" id="UP000187408">
    <property type="component" value="Unassembled WGS sequence"/>
</dbReference>
<protein>
    <submittedName>
        <fullName evidence="1">Uncharacterized protein</fullName>
    </submittedName>
</protein>
<dbReference type="AlphaFoldDB" id="A0A1R1MJP2"/>
<dbReference type="EMBL" id="MOEN01000038">
    <property type="protein sequence ID" value="OMH39920.1"/>
    <property type="molecule type" value="Genomic_DNA"/>
</dbReference>
<proteinExistence type="predicted"/>
<gene>
    <name evidence="1" type="ORF">BLW93_07985</name>
</gene>
<dbReference type="InterPro" id="IPR058303">
    <property type="entry name" value="DUF7990"/>
</dbReference>
<dbReference type="OrthoDB" id="9798959at2"/>
<comment type="caution">
    <text evidence="1">The sequence shown here is derived from an EMBL/GenBank/DDBJ whole genome shotgun (WGS) entry which is preliminary data.</text>
</comment>
<name>A0A1R1MJP2_9BACT</name>
<evidence type="ECO:0000313" key="2">
    <source>
        <dbReference type="Proteomes" id="UP000187408"/>
    </source>
</evidence>